<dbReference type="InParanoid" id="A0A2J6TM83"/>
<organism evidence="1 2">
    <name type="scientific">Hyaloscypha bicolor E</name>
    <dbReference type="NCBI Taxonomy" id="1095630"/>
    <lineage>
        <taxon>Eukaryota</taxon>
        <taxon>Fungi</taxon>
        <taxon>Dikarya</taxon>
        <taxon>Ascomycota</taxon>
        <taxon>Pezizomycotina</taxon>
        <taxon>Leotiomycetes</taxon>
        <taxon>Helotiales</taxon>
        <taxon>Hyaloscyphaceae</taxon>
        <taxon>Hyaloscypha</taxon>
        <taxon>Hyaloscypha bicolor</taxon>
    </lineage>
</organism>
<dbReference type="STRING" id="1095630.A0A2J6TM83"/>
<sequence>MGFQNTTREEWVSARKLLLEKEKEYTKAGDALAEQRRQLPHVKVDEPYSFHGPNGPLTLADLFEGRKQLIIYHFMLGPDQKEGCVGCSFVADNVPVYLQHLHSRDTTFAMVSRAPLEQIEAFKKRMGWTMPWYSSFGSDFNYHFHATNDESVAPVMSNWEDKESLEQKGKLFFTRGEQSGLSVFIIGPRGGVYHTYSGYERGVEGLLVTNQLLDLTAQGRQDQLPHGIKALGWLLHDRYNGE</sequence>
<dbReference type="Pfam" id="PF05988">
    <property type="entry name" value="DUF899"/>
    <property type="match status" value="1"/>
</dbReference>
<dbReference type="GeneID" id="36579877"/>
<evidence type="ECO:0000313" key="2">
    <source>
        <dbReference type="Proteomes" id="UP000235371"/>
    </source>
</evidence>
<dbReference type="SUPFAM" id="SSF52833">
    <property type="entry name" value="Thioredoxin-like"/>
    <property type="match status" value="1"/>
</dbReference>
<dbReference type="RefSeq" id="XP_024741028.1">
    <property type="nucleotide sequence ID" value="XM_024871795.1"/>
</dbReference>
<protein>
    <submittedName>
        <fullName evidence="1">DUF899-domain-containing protein</fullName>
    </submittedName>
</protein>
<dbReference type="AlphaFoldDB" id="A0A2J6TM83"/>
<reference evidence="1 2" key="1">
    <citation type="submission" date="2016-04" db="EMBL/GenBank/DDBJ databases">
        <title>A degradative enzymes factory behind the ericoid mycorrhizal symbiosis.</title>
        <authorList>
            <consortium name="DOE Joint Genome Institute"/>
            <person name="Martino E."/>
            <person name="Morin E."/>
            <person name="Grelet G."/>
            <person name="Kuo A."/>
            <person name="Kohler A."/>
            <person name="Daghino S."/>
            <person name="Barry K."/>
            <person name="Choi C."/>
            <person name="Cichocki N."/>
            <person name="Clum A."/>
            <person name="Copeland A."/>
            <person name="Hainaut M."/>
            <person name="Haridas S."/>
            <person name="Labutti K."/>
            <person name="Lindquist E."/>
            <person name="Lipzen A."/>
            <person name="Khouja H.-R."/>
            <person name="Murat C."/>
            <person name="Ohm R."/>
            <person name="Olson A."/>
            <person name="Spatafora J."/>
            <person name="Veneault-Fourrey C."/>
            <person name="Henrissat B."/>
            <person name="Grigoriev I."/>
            <person name="Martin F."/>
            <person name="Perotto S."/>
        </authorList>
    </citation>
    <scope>NUCLEOTIDE SEQUENCE [LARGE SCALE GENOMIC DNA]</scope>
    <source>
        <strain evidence="1 2">E</strain>
    </source>
</reference>
<dbReference type="Proteomes" id="UP000235371">
    <property type="component" value="Unassembled WGS sequence"/>
</dbReference>
<dbReference type="InterPro" id="IPR036249">
    <property type="entry name" value="Thioredoxin-like_sf"/>
</dbReference>
<name>A0A2J6TM83_9HELO</name>
<dbReference type="InterPro" id="IPR010296">
    <property type="entry name" value="DUF899_thioredox"/>
</dbReference>
<gene>
    <name evidence="1" type="ORF">K444DRAFT_309217</name>
</gene>
<keyword evidence="2" id="KW-1185">Reference proteome</keyword>
<proteinExistence type="predicted"/>
<dbReference type="EMBL" id="KZ613772">
    <property type="protein sequence ID" value="PMD64124.1"/>
    <property type="molecule type" value="Genomic_DNA"/>
</dbReference>
<evidence type="ECO:0000313" key="1">
    <source>
        <dbReference type="EMBL" id="PMD64124.1"/>
    </source>
</evidence>
<accession>A0A2J6TM83</accession>
<dbReference type="OrthoDB" id="3503208at2759"/>